<dbReference type="SMART" id="SM00257">
    <property type="entry name" value="LysM"/>
    <property type="match status" value="1"/>
</dbReference>
<reference evidence="3 4" key="1">
    <citation type="submission" date="2019-03" db="EMBL/GenBank/DDBJ databases">
        <title>Genomic Encyclopedia of Type Strains, Phase IV (KMG-IV): sequencing the most valuable type-strain genomes for metagenomic binning, comparative biology and taxonomic classification.</title>
        <authorList>
            <person name="Goeker M."/>
        </authorList>
    </citation>
    <scope>NUCLEOTIDE SEQUENCE [LARGE SCALE GENOMIC DNA]</scope>
    <source>
        <strain evidence="3 4">DSM 19377</strain>
    </source>
</reference>
<dbReference type="Gene3D" id="3.10.350.10">
    <property type="entry name" value="LysM domain"/>
    <property type="match status" value="1"/>
</dbReference>
<gene>
    <name evidence="3" type="ORF">EV207_10657</name>
</gene>
<keyword evidence="1" id="KW-0812">Transmembrane</keyword>
<dbReference type="RefSeq" id="WP_132744789.1">
    <property type="nucleotide sequence ID" value="NZ_SLXK01000006.1"/>
</dbReference>
<dbReference type="PROSITE" id="PS51782">
    <property type="entry name" value="LYSM"/>
    <property type="match status" value="1"/>
</dbReference>
<evidence type="ECO:0000313" key="4">
    <source>
        <dbReference type="Proteomes" id="UP000295416"/>
    </source>
</evidence>
<evidence type="ECO:0000259" key="2">
    <source>
        <dbReference type="PROSITE" id="PS51782"/>
    </source>
</evidence>
<feature type="domain" description="LysM" evidence="2">
    <location>
        <begin position="42"/>
        <end position="93"/>
    </location>
</feature>
<dbReference type="OrthoDB" id="2679564at2"/>
<accession>A0A4R2P7Q2</accession>
<sequence>MEQTIRHHINGKSYVILFLLLVLMIFLVMAKGFKAESYEQYKTVTVEKGDTLWALANSNKENANRSVNGFIEWVERVNHIERHHIEPGQKLIIPVENK</sequence>
<dbReference type="Pfam" id="PF01476">
    <property type="entry name" value="LysM"/>
    <property type="match status" value="1"/>
</dbReference>
<proteinExistence type="predicted"/>
<feature type="transmembrane region" description="Helical" evidence="1">
    <location>
        <begin position="14"/>
        <end position="33"/>
    </location>
</feature>
<dbReference type="InterPro" id="IPR036779">
    <property type="entry name" value="LysM_dom_sf"/>
</dbReference>
<evidence type="ECO:0000313" key="3">
    <source>
        <dbReference type="EMBL" id="TCP30234.1"/>
    </source>
</evidence>
<keyword evidence="1" id="KW-0472">Membrane</keyword>
<dbReference type="InterPro" id="IPR018392">
    <property type="entry name" value="LysM"/>
</dbReference>
<dbReference type="SUPFAM" id="SSF54106">
    <property type="entry name" value="LysM domain"/>
    <property type="match status" value="1"/>
</dbReference>
<keyword evidence="4" id="KW-1185">Reference proteome</keyword>
<dbReference type="CDD" id="cd00118">
    <property type="entry name" value="LysM"/>
    <property type="match status" value="1"/>
</dbReference>
<protein>
    <submittedName>
        <fullName evidence="3">LysM domain-containing protein</fullName>
    </submittedName>
</protein>
<evidence type="ECO:0000256" key="1">
    <source>
        <dbReference type="SAM" id="Phobius"/>
    </source>
</evidence>
<comment type="caution">
    <text evidence="3">The sequence shown here is derived from an EMBL/GenBank/DDBJ whole genome shotgun (WGS) entry which is preliminary data.</text>
</comment>
<keyword evidence="1" id="KW-1133">Transmembrane helix</keyword>
<dbReference type="Proteomes" id="UP000295416">
    <property type="component" value="Unassembled WGS sequence"/>
</dbReference>
<name>A0A4R2P7Q2_9BACL</name>
<dbReference type="AlphaFoldDB" id="A0A4R2P7Q2"/>
<dbReference type="EMBL" id="SLXK01000006">
    <property type="protein sequence ID" value="TCP30234.1"/>
    <property type="molecule type" value="Genomic_DNA"/>
</dbReference>
<organism evidence="3 4">
    <name type="scientific">Scopulibacillus darangshiensis</name>
    <dbReference type="NCBI Taxonomy" id="442528"/>
    <lineage>
        <taxon>Bacteria</taxon>
        <taxon>Bacillati</taxon>
        <taxon>Bacillota</taxon>
        <taxon>Bacilli</taxon>
        <taxon>Bacillales</taxon>
        <taxon>Sporolactobacillaceae</taxon>
        <taxon>Scopulibacillus</taxon>
    </lineage>
</organism>